<keyword evidence="2" id="KW-1185">Reference proteome</keyword>
<gene>
    <name evidence="1" type="ORF">DPMN_031570</name>
</gene>
<protein>
    <submittedName>
        <fullName evidence="1">Uncharacterized protein</fullName>
    </submittedName>
</protein>
<reference evidence="1" key="2">
    <citation type="submission" date="2020-11" db="EMBL/GenBank/DDBJ databases">
        <authorList>
            <person name="McCartney M.A."/>
            <person name="Auch B."/>
            <person name="Kono T."/>
            <person name="Mallez S."/>
            <person name="Becker A."/>
            <person name="Gohl D.M."/>
            <person name="Silverstein K.A.T."/>
            <person name="Koren S."/>
            <person name="Bechman K.B."/>
            <person name="Herman A."/>
            <person name="Abrahante J.E."/>
            <person name="Garbe J."/>
        </authorList>
    </citation>
    <scope>NUCLEOTIDE SEQUENCE</scope>
    <source>
        <strain evidence="1">Duluth1</strain>
        <tissue evidence="1">Whole animal</tissue>
    </source>
</reference>
<dbReference type="Proteomes" id="UP000828390">
    <property type="component" value="Unassembled WGS sequence"/>
</dbReference>
<accession>A0A9D4RI59</accession>
<evidence type="ECO:0000313" key="2">
    <source>
        <dbReference type="Proteomes" id="UP000828390"/>
    </source>
</evidence>
<sequence length="89" mass="9682">MFICLPFYHHAVVIALSFNVVLKDNAPSLQSSPEIPCFDDWASTTSTQTGCSELYGGLSLRPLPEDAYACYRKASTTSVRDFVVGSICA</sequence>
<proteinExistence type="predicted"/>
<dbReference type="AlphaFoldDB" id="A0A9D4RI59"/>
<name>A0A9D4RI59_DREPO</name>
<evidence type="ECO:0000313" key="1">
    <source>
        <dbReference type="EMBL" id="KAH3868423.1"/>
    </source>
</evidence>
<dbReference type="EMBL" id="JAIWYP010000002">
    <property type="protein sequence ID" value="KAH3868423.1"/>
    <property type="molecule type" value="Genomic_DNA"/>
</dbReference>
<reference evidence="1" key="1">
    <citation type="journal article" date="2019" name="bioRxiv">
        <title>The Genome of the Zebra Mussel, Dreissena polymorpha: A Resource for Invasive Species Research.</title>
        <authorList>
            <person name="McCartney M.A."/>
            <person name="Auch B."/>
            <person name="Kono T."/>
            <person name="Mallez S."/>
            <person name="Zhang Y."/>
            <person name="Obille A."/>
            <person name="Becker A."/>
            <person name="Abrahante J.E."/>
            <person name="Garbe J."/>
            <person name="Badalamenti J.P."/>
            <person name="Herman A."/>
            <person name="Mangelson H."/>
            <person name="Liachko I."/>
            <person name="Sullivan S."/>
            <person name="Sone E.D."/>
            <person name="Koren S."/>
            <person name="Silverstein K.A.T."/>
            <person name="Beckman K.B."/>
            <person name="Gohl D.M."/>
        </authorList>
    </citation>
    <scope>NUCLEOTIDE SEQUENCE</scope>
    <source>
        <strain evidence="1">Duluth1</strain>
        <tissue evidence="1">Whole animal</tissue>
    </source>
</reference>
<comment type="caution">
    <text evidence="1">The sequence shown here is derived from an EMBL/GenBank/DDBJ whole genome shotgun (WGS) entry which is preliminary data.</text>
</comment>
<organism evidence="1 2">
    <name type="scientific">Dreissena polymorpha</name>
    <name type="common">Zebra mussel</name>
    <name type="synonym">Mytilus polymorpha</name>
    <dbReference type="NCBI Taxonomy" id="45954"/>
    <lineage>
        <taxon>Eukaryota</taxon>
        <taxon>Metazoa</taxon>
        <taxon>Spiralia</taxon>
        <taxon>Lophotrochozoa</taxon>
        <taxon>Mollusca</taxon>
        <taxon>Bivalvia</taxon>
        <taxon>Autobranchia</taxon>
        <taxon>Heteroconchia</taxon>
        <taxon>Euheterodonta</taxon>
        <taxon>Imparidentia</taxon>
        <taxon>Neoheterodontei</taxon>
        <taxon>Myida</taxon>
        <taxon>Dreissenoidea</taxon>
        <taxon>Dreissenidae</taxon>
        <taxon>Dreissena</taxon>
    </lineage>
</organism>